<dbReference type="GO" id="GO:0006611">
    <property type="term" value="P:protein export from nucleus"/>
    <property type="evidence" value="ECO:0007669"/>
    <property type="project" value="TreeGrafter"/>
</dbReference>
<keyword evidence="6" id="KW-0653">Protein transport</keyword>
<evidence type="ECO:0000256" key="5">
    <source>
        <dbReference type="ARBA" id="ARBA00022490"/>
    </source>
</evidence>
<dbReference type="STRING" id="64571.A0A1Y2GMK3"/>
<proteinExistence type="inferred from homology"/>
<evidence type="ECO:0000256" key="7">
    <source>
        <dbReference type="ARBA" id="ARBA00023242"/>
    </source>
</evidence>
<dbReference type="AlphaFoldDB" id="A0A1Y2GMK3"/>
<comment type="subcellular location">
    <subcellularLocation>
        <location evidence="2">Cytoplasm</location>
    </subcellularLocation>
    <subcellularLocation>
        <location evidence="1">Nucleus</location>
    </subcellularLocation>
</comment>
<dbReference type="PANTHER" id="PTHR12596:SF2">
    <property type="entry name" value="EXPORTIN-7 ISOFORM X1"/>
    <property type="match status" value="1"/>
</dbReference>
<organism evidence="9 10">
    <name type="scientific">Lobosporangium transversale</name>
    <dbReference type="NCBI Taxonomy" id="64571"/>
    <lineage>
        <taxon>Eukaryota</taxon>
        <taxon>Fungi</taxon>
        <taxon>Fungi incertae sedis</taxon>
        <taxon>Mucoromycota</taxon>
        <taxon>Mortierellomycotina</taxon>
        <taxon>Mortierellomycetes</taxon>
        <taxon>Mortierellales</taxon>
        <taxon>Mortierellaceae</taxon>
        <taxon>Lobosporangium</taxon>
    </lineage>
</organism>
<dbReference type="Gene3D" id="1.25.10.10">
    <property type="entry name" value="Leucine-rich Repeat Variant"/>
    <property type="match status" value="1"/>
</dbReference>
<comment type="caution">
    <text evidence="9">The sequence shown here is derived from an EMBL/GenBank/DDBJ whole genome shotgun (WGS) entry which is preliminary data.</text>
</comment>
<dbReference type="RefSeq" id="XP_021880805.1">
    <property type="nucleotide sequence ID" value="XM_022030171.1"/>
</dbReference>
<dbReference type="InParanoid" id="A0A1Y2GMK3"/>
<sequence length="1175" mass="133442">MSSSLDLQTLEQNCETLYNPSSPSSRIQAESFLNYYCPTFSIESGANSNNALDATHAHNSCATSPIESALFCRNILENSKNPYALMFATTRLRSLVESHFTTFSITEQHGLRTFVLQYIYQKPDLPPFILAAQAQLLAIITKLGWLQNEGFRTLLDSVQPFFQHGVDHRIIGVRILAAIATEMNILGSHNVLKNRKSAVGFRDTQLLPIFQVALDMLRAVLRCQLSGTDTEKLKEAILILIKACLGFDFIGTSYEESLDDVGSIQVPAAWRSVFEESGYLDILWECWKAFSAPVSALVMECLSQAASIRRSIFTDDNTRHSYVCHIMRETLWTMNTAAGQNKLQDVGNFHEFSRMLSRFKSTFRLAETCDYSEAEQWLTAIGEFTAQGFHSWKWSPNTIPYLLTFWNKTVSGLSSAKQETERLIERITVKLTRAFLKSCLECVYAVMDGEADDPLESEEALLPLLEMFADIARTKYSESGQIICTEFKDLLLKYQDLLQRATTGPGNPSRVPVSNDIKESLMVVQLQLTWIVYIMAACIGGRVMYQSTSEQDQMDGEFACEVLGFIHQLRISTTQMPLYISSPDAHLYIQSSIIYFYIQFRSSYIDEDTAKAGKVYIQLAARWGLNTPSQVLNVIMNSSLGNLRSSGNPAWRKQEDQLVFRTLKLFTTLSSGYSSVKFIRKLDTTKALLKNHSPSEFQFLNPKSRNPSSDMGQCRTIYYKMLSQILFSEDNVDADFWRFVKPWETILDQILVAFEGGGGLNEEDIQLTLLGVFKDLRGFVTSISNRKQFNLFHEWFFAAYSPIALRAIEIWPQSELAITVLRFWQEFATNKSSRVTFDSSSADGILLFRETSNILQTLGQNLLVRPLLNGDNRWLNKYKGTILFFNIMFVSLSGKYANFGVFKLYGDKALDRVLELFFQLITAIPIDDMISYPKLALAYFNAVNVFATDHMAGLPMMPHAVLSYIFQTMGEAIPLHSTDATCSTLACSATDKICTFVFNWLYRDKIRRHSGTDAEKIQGSSLNRDGLVNNVSQQNEGHVVSLSNDSRRYQQQSSHWLVEYVHTNKSMLSYIFMVLFQAVAFESRGNHWSLSRPLLGLILLNREFYAEYTVRFVRMQLLDRQELLQKAIDGLMEGIENNLTTANRDKFTTNVTAFRRECNQMTLIAINPDDIGQLL</sequence>
<dbReference type="InterPro" id="IPR016024">
    <property type="entry name" value="ARM-type_fold"/>
</dbReference>
<keyword evidence="4" id="KW-0813">Transport</keyword>
<comment type="similarity">
    <text evidence="3">Belongs to the exportin family.</text>
</comment>
<evidence type="ECO:0000313" key="10">
    <source>
        <dbReference type="Proteomes" id="UP000193648"/>
    </source>
</evidence>
<dbReference type="SUPFAM" id="SSF48371">
    <property type="entry name" value="ARM repeat"/>
    <property type="match status" value="1"/>
</dbReference>
<dbReference type="GeneID" id="33572014"/>
<dbReference type="InterPro" id="IPR044189">
    <property type="entry name" value="XPO4/7-like"/>
</dbReference>
<dbReference type="GO" id="GO:0005643">
    <property type="term" value="C:nuclear pore"/>
    <property type="evidence" value="ECO:0007669"/>
    <property type="project" value="TreeGrafter"/>
</dbReference>
<keyword evidence="5" id="KW-0963">Cytoplasm</keyword>
<name>A0A1Y2GMK3_9FUNG</name>
<evidence type="ECO:0000256" key="2">
    <source>
        <dbReference type="ARBA" id="ARBA00004496"/>
    </source>
</evidence>
<evidence type="ECO:0000313" key="9">
    <source>
        <dbReference type="EMBL" id="ORZ14327.1"/>
    </source>
</evidence>
<evidence type="ECO:0000256" key="4">
    <source>
        <dbReference type="ARBA" id="ARBA00022448"/>
    </source>
</evidence>
<dbReference type="GO" id="GO:0005049">
    <property type="term" value="F:nuclear export signal receptor activity"/>
    <property type="evidence" value="ECO:0007669"/>
    <property type="project" value="InterPro"/>
</dbReference>
<evidence type="ECO:0000256" key="3">
    <source>
        <dbReference type="ARBA" id="ARBA00009466"/>
    </source>
</evidence>
<feature type="domain" description="Exportin-7/Ran-binding protein 17 TPR repeats" evidence="8">
    <location>
        <begin position="444"/>
        <end position="704"/>
    </location>
</feature>
<dbReference type="EMBL" id="MCFF01000021">
    <property type="protein sequence ID" value="ORZ14327.1"/>
    <property type="molecule type" value="Genomic_DNA"/>
</dbReference>
<protein>
    <recommendedName>
        <fullName evidence="8">Exportin-7/Ran-binding protein 17 TPR repeats domain-containing protein</fullName>
    </recommendedName>
</protein>
<evidence type="ECO:0000256" key="1">
    <source>
        <dbReference type="ARBA" id="ARBA00004123"/>
    </source>
</evidence>
<dbReference type="Pfam" id="PF25795">
    <property type="entry name" value="TPR_XPO7"/>
    <property type="match status" value="1"/>
</dbReference>
<reference evidence="9 10" key="1">
    <citation type="submission" date="2016-07" db="EMBL/GenBank/DDBJ databases">
        <title>Pervasive Adenine N6-methylation of Active Genes in Fungi.</title>
        <authorList>
            <consortium name="DOE Joint Genome Institute"/>
            <person name="Mondo S.J."/>
            <person name="Dannebaum R.O."/>
            <person name="Kuo R.C."/>
            <person name="Labutti K."/>
            <person name="Haridas S."/>
            <person name="Kuo A."/>
            <person name="Salamov A."/>
            <person name="Ahrendt S.R."/>
            <person name="Lipzen A."/>
            <person name="Sullivan W."/>
            <person name="Andreopoulos W.B."/>
            <person name="Clum A."/>
            <person name="Lindquist E."/>
            <person name="Daum C."/>
            <person name="Ramamoorthy G.K."/>
            <person name="Gryganskyi A."/>
            <person name="Culley D."/>
            <person name="Magnuson J.K."/>
            <person name="James T.Y."/>
            <person name="O'Malley M.A."/>
            <person name="Stajich J.E."/>
            <person name="Spatafora J.W."/>
            <person name="Visel A."/>
            <person name="Grigoriev I.V."/>
        </authorList>
    </citation>
    <scope>NUCLEOTIDE SEQUENCE [LARGE SCALE GENOMIC DNA]</scope>
    <source>
        <strain evidence="9 10">NRRL 3116</strain>
    </source>
</reference>
<keyword evidence="10" id="KW-1185">Reference proteome</keyword>
<dbReference type="Proteomes" id="UP000193648">
    <property type="component" value="Unassembled WGS sequence"/>
</dbReference>
<dbReference type="PANTHER" id="PTHR12596">
    <property type="entry name" value="EXPORTIN 4,7-RELATED"/>
    <property type="match status" value="1"/>
</dbReference>
<dbReference type="OrthoDB" id="244158at2759"/>
<dbReference type="InterPro" id="IPR011989">
    <property type="entry name" value="ARM-like"/>
</dbReference>
<accession>A0A1Y2GMK3</accession>
<dbReference type="InterPro" id="IPR057947">
    <property type="entry name" value="TPR_XPO7/RBP17"/>
</dbReference>
<evidence type="ECO:0000256" key="6">
    <source>
        <dbReference type="ARBA" id="ARBA00022927"/>
    </source>
</evidence>
<gene>
    <name evidence="9" type="ORF">BCR41DRAFT_422570</name>
</gene>
<keyword evidence="7" id="KW-0539">Nucleus</keyword>
<dbReference type="GO" id="GO:0005737">
    <property type="term" value="C:cytoplasm"/>
    <property type="evidence" value="ECO:0007669"/>
    <property type="project" value="UniProtKB-SubCell"/>
</dbReference>
<evidence type="ECO:0000259" key="8">
    <source>
        <dbReference type="Pfam" id="PF25795"/>
    </source>
</evidence>